<dbReference type="EMBL" id="JAADYS010001236">
    <property type="protein sequence ID" value="KAF4464143.1"/>
    <property type="molecule type" value="Genomic_DNA"/>
</dbReference>
<dbReference type="PANTHER" id="PTHR40780">
    <property type="entry name" value="DUF3669 DOMAIN-CONTAINING PROTEIN"/>
    <property type="match status" value="1"/>
</dbReference>
<reference evidence="3 4" key="1">
    <citation type="submission" date="2020-01" db="EMBL/GenBank/DDBJ databases">
        <title>Identification and distribution of gene clusters putatively required for synthesis of sphingolipid metabolism inhibitors in phylogenetically diverse species of the filamentous fungus Fusarium.</title>
        <authorList>
            <person name="Kim H.-S."/>
            <person name="Busman M."/>
            <person name="Brown D.W."/>
            <person name="Divon H."/>
            <person name="Uhlig S."/>
            <person name="Proctor R.H."/>
        </authorList>
    </citation>
    <scope>NUCLEOTIDE SEQUENCE [LARGE SCALE GENOMIC DNA]</scope>
    <source>
        <strain evidence="3 4">NRRL 20459</strain>
    </source>
</reference>
<dbReference type="Proteomes" id="UP000554235">
    <property type="component" value="Unassembled WGS sequence"/>
</dbReference>
<accession>A0A8H4LAF0</accession>
<dbReference type="AlphaFoldDB" id="A0A8H4LAF0"/>
<comment type="caution">
    <text evidence="3">The sequence shown here is derived from an EMBL/GenBank/DDBJ whole genome shotgun (WGS) entry which is preliminary data.</text>
</comment>
<feature type="domain" description="DUF3669" evidence="2">
    <location>
        <begin position="308"/>
        <end position="378"/>
    </location>
</feature>
<dbReference type="Pfam" id="PF12417">
    <property type="entry name" value="DUF3669"/>
    <property type="match status" value="1"/>
</dbReference>
<evidence type="ECO:0000256" key="1">
    <source>
        <dbReference type="SAM" id="MobiDB-lite"/>
    </source>
</evidence>
<proteinExistence type="predicted"/>
<keyword evidence="4" id="KW-1185">Reference proteome</keyword>
<gene>
    <name evidence="3" type="ORF">FALBO_9022</name>
</gene>
<name>A0A8H4LAF0_9HYPO</name>
<dbReference type="InterPro" id="IPR022137">
    <property type="entry name" value="Znf_prot_DUF3669"/>
</dbReference>
<evidence type="ECO:0000259" key="2">
    <source>
        <dbReference type="Pfam" id="PF12417"/>
    </source>
</evidence>
<organism evidence="3 4">
    <name type="scientific">Fusarium albosuccineum</name>
    <dbReference type="NCBI Taxonomy" id="1237068"/>
    <lineage>
        <taxon>Eukaryota</taxon>
        <taxon>Fungi</taxon>
        <taxon>Dikarya</taxon>
        <taxon>Ascomycota</taxon>
        <taxon>Pezizomycotina</taxon>
        <taxon>Sordariomycetes</taxon>
        <taxon>Hypocreomycetidae</taxon>
        <taxon>Hypocreales</taxon>
        <taxon>Nectriaceae</taxon>
        <taxon>Fusarium</taxon>
        <taxon>Fusarium decemcellulare species complex</taxon>
    </lineage>
</organism>
<protein>
    <recommendedName>
        <fullName evidence="2">DUF3669 domain-containing protein</fullName>
    </recommendedName>
</protein>
<dbReference type="OrthoDB" id="2993351at2759"/>
<sequence length="414" mass="47444">MMRTKAAGGSPDALGQGDPLDMEATDQLSQQLDEERNDRLQQNLGAAMKQIAHSKLVSRLLSLDMMVKSVPSPTQSHTPSPTPSGIIGFRSIGFGQCGLIFERPGRKQVVKVARPGFHEALLIDYEAHQAVVAAFTAQKDNPECRVPQVFRHISKNEQEWWQDNKSLFPKQHSSFPLPSSALTSERILPLPKVIRDLFINEFCPEHRRQDAFSSPLNRDCLARVYLGRRRLPNQPAPMNFALRNYNLCLDQMVQLDLPVLFYAIAIGEALAIIHWKANVDGYDIEYVLGSEAEPTSEETSRKRRATRIWVLDFNLCTRWEEKVGWKQPQALIEQLVLAFFENDPYYPLPFPEDEFDEQLWLAFKDEYLRKSKEILAEKDERLHSLPKKFIKACESRERENLMKGLGHGHRDHKG</sequence>
<feature type="region of interest" description="Disordered" evidence="1">
    <location>
        <begin position="1"/>
        <end position="35"/>
    </location>
</feature>
<evidence type="ECO:0000313" key="4">
    <source>
        <dbReference type="Proteomes" id="UP000554235"/>
    </source>
</evidence>
<evidence type="ECO:0000313" key="3">
    <source>
        <dbReference type="EMBL" id="KAF4464143.1"/>
    </source>
</evidence>
<dbReference type="PANTHER" id="PTHR40780:SF2">
    <property type="entry name" value="DUF3669 DOMAIN-CONTAINING PROTEIN"/>
    <property type="match status" value="1"/>
</dbReference>